<accession>A0A4R1L5U2</accession>
<name>A0A4R1L5U2_9BACT</name>
<dbReference type="AlphaFoldDB" id="A0A4R1L5U2"/>
<protein>
    <submittedName>
        <fullName evidence="2">Uncharacterized protein</fullName>
    </submittedName>
</protein>
<gene>
    <name evidence="2" type="ORF">C7378_1125</name>
</gene>
<comment type="caution">
    <text evidence="2">The sequence shown here is derived from an EMBL/GenBank/DDBJ whole genome shotgun (WGS) entry which is preliminary data.</text>
</comment>
<keyword evidence="3" id="KW-1185">Reference proteome</keyword>
<evidence type="ECO:0000256" key="1">
    <source>
        <dbReference type="SAM" id="SignalP"/>
    </source>
</evidence>
<feature type="chain" id="PRO_5021013671" evidence="1">
    <location>
        <begin position="27"/>
        <end position="489"/>
    </location>
</feature>
<dbReference type="EMBL" id="SMGK01000002">
    <property type="protein sequence ID" value="TCK73512.1"/>
    <property type="molecule type" value="Genomic_DNA"/>
</dbReference>
<proteinExistence type="predicted"/>
<keyword evidence="1" id="KW-0732">Signal</keyword>
<dbReference type="OrthoDB" id="110028at2"/>
<evidence type="ECO:0000313" key="2">
    <source>
        <dbReference type="EMBL" id="TCK73512.1"/>
    </source>
</evidence>
<evidence type="ECO:0000313" key="3">
    <source>
        <dbReference type="Proteomes" id="UP000295210"/>
    </source>
</evidence>
<dbReference type="RefSeq" id="WP_131993124.1">
    <property type="nucleotide sequence ID" value="NZ_SMGK01000002.1"/>
</dbReference>
<organism evidence="2 3">
    <name type="scientific">Acidipila rosea</name>
    <dbReference type="NCBI Taxonomy" id="768535"/>
    <lineage>
        <taxon>Bacteria</taxon>
        <taxon>Pseudomonadati</taxon>
        <taxon>Acidobacteriota</taxon>
        <taxon>Terriglobia</taxon>
        <taxon>Terriglobales</taxon>
        <taxon>Acidobacteriaceae</taxon>
        <taxon>Acidipila</taxon>
    </lineage>
</organism>
<sequence length="489" mass="53671">MRRLSSALLCAALYFCVFPSTKSVFAQAYLGAGGPRVANGAAAARSSAAEVPAASRPSQPTTPVTTETVGGKVTYYLRSTVSFRNFLEAGFLTGIPNLPSAPAQPQPAAVLDYTSGKAYENQMNAYGDAMDNWRRDSEDELRYRGRRFAVGLATAETRDLFSNMLFPIALRQQGRYVPANLDSSFDQRMGHAFASIVVTPGDNGHLQPNWSKWLGTVGAAYVGREIYASELNVPQLERSQFVERYIGYSLAGDLATNVGHELVRTAIRPDLQTYESRGPATQDSYYPLSIGGKFFYWVHSTYAMRNFVQGALIAGIPTVDSQPEYPATPVITTEQQELAFDAVLAKYGQQVQGWRDSLEDNVRYHERRLIGGFGESETQEFLSNFLVPATTRMDPRYIPLGAGHSFGSRVGNAFSGLVVGHMDSGRRMVNLPVLVGTVGAAFIAREAYYPKLGVDSLESNRVLGKTIGFNLAADSIFNLFNEFHTRRSF</sequence>
<feature type="signal peptide" evidence="1">
    <location>
        <begin position="1"/>
        <end position="26"/>
    </location>
</feature>
<reference evidence="2 3" key="1">
    <citation type="submission" date="2019-03" db="EMBL/GenBank/DDBJ databases">
        <title>Genomic Encyclopedia of Type Strains, Phase IV (KMG-IV): sequencing the most valuable type-strain genomes for metagenomic binning, comparative biology and taxonomic classification.</title>
        <authorList>
            <person name="Goeker M."/>
        </authorList>
    </citation>
    <scope>NUCLEOTIDE SEQUENCE [LARGE SCALE GENOMIC DNA]</scope>
    <source>
        <strain evidence="2 3">DSM 103428</strain>
    </source>
</reference>
<dbReference type="Proteomes" id="UP000295210">
    <property type="component" value="Unassembled WGS sequence"/>
</dbReference>